<reference evidence="5 6" key="1">
    <citation type="submission" date="2020-10" db="EMBL/GenBank/DDBJ databases">
        <title>Pygocentrus nattereri (red-bellied piranha) genome, fPygNat1, primary haplotype.</title>
        <authorList>
            <person name="Myers G."/>
            <person name="Meyer A."/>
            <person name="Karagic N."/>
            <person name="Pippel M."/>
            <person name="Winkler S."/>
            <person name="Tracey A."/>
            <person name="Wood J."/>
            <person name="Formenti G."/>
            <person name="Howe K."/>
            <person name="Fedrigo O."/>
            <person name="Jarvis E.D."/>
        </authorList>
    </citation>
    <scope>NUCLEOTIDE SEQUENCE [LARGE SCALE GENOMIC DNA]</scope>
</reference>
<keyword evidence="2" id="KW-1133">Transmembrane helix</keyword>
<dbReference type="PROSITE" id="PS00290">
    <property type="entry name" value="IG_MHC"/>
    <property type="match status" value="1"/>
</dbReference>
<dbReference type="SMART" id="SM00409">
    <property type="entry name" value="IG"/>
    <property type="match status" value="1"/>
</dbReference>
<dbReference type="InterPro" id="IPR003597">
    <property type="entry name" value="Ig_C1-set"/>
</dbReference>
<feature type="domain" description="Ig-like" evidence="4">
    <location>
        <begin position="149"/>
        <end position="253"/>
    </location>
</feature>
<protein>
    <recommendedName>
        <fullName evidence="4">Ig-like domain-containing protein</fullName>
    </recommendedName>
</protein>
<feature type="signal peptide" evidence="3">
    <location>
        <begin position="1"/>
        <end position="40"/>
    </location>
</feature>
<dbReference type="InterPro" id="IPR003599">
    <property type="entry name" value="Ig_sub"/>
</dbReference>
<dbReference type="PANTHER" id="PTHR23411">
    <property type="entry name" value="TAPASIN"/>
    <property type="match status" value="1"/>
</dbReference>
<dbReference type="Pfam" id="PF07686">
    <property type="entry name" value="V-set"/>
    <property type="match status" value="1"/>
</dbReference>
<dbReference type="Gene3D" id="2.60.40.10">
    <property type="entry name" value="Immunoglobulins"/>
    <property type="match status" value="2"/>
</dbReference>
<evidence type="ECO:0000259" key="4">
    <source>
        <dbReference type="PROSITE" id="PS50835"/>
    </source>
</evidence>
<proteinExistence type="predicted"/>
<dbReference type="Proteomes" id="UP001501920">
    <property type="component" value="Chromosome 18"/>
</dbReference>
<dbReference type="Ensembl" id="ENSPNAT00000019958.2">
    <property type="protein sequence ID" value="ENSPNAP00000012634.1"/>
    <property type="gene ID" value="ENSPNAG00000003525.2"/>
</dbReference>
<keyword evidence="1" id="KW-0393">Immunoglobulin domain</keyword>
<reference evidence="5" key="2">
    <citation type="submission" date="2025-08" db="UniProtKB">
        <authorList>
            <consortium name="Ensembl"/>
        </authorList>
    </citation>
    <scope>IDENTIFICATION</scope>
</reference>
<dbReference type="GeneTree" id="ENSGT00800000125277"/>
<dbReference type="InterPro" id="IPR050380">
    <property type="entry name" value="Immune_Resp_Modulators"/>
</dbReference>
<keyword evidence="6" id="KW-1185">Reference proteome</keyword>
<dbReference type="InterPro" id="IPR036179">
    <property type="entry name" value="Ig-like_dom_sf"/>
</dbReference>
<feature type="chain" id="PRO_5017350295" description="Ig-like domain-containing protein" evidence="3">
    <location>
        <begin position="41"/>
        <end position="345"/>
    </location>
</feature>
<keyword evidence="2" id="KW-0472">Membrane</keyword>
<organism evidence="5 6">
    <name type="scientific">Pygocentrus nattereri</name>
    <name type="common">Red-bellied piranha</name>
    <dbReference type="NCBI Taxonomy" id="42514"/>
    <lineage>
        <taxon>Eukaryota</taxon>
        <taxon>Metazoa</taxon>
        <taxon>Chordata</taxon>
        <taxon>Craniata</taxon>
        <taxon>Vertebrata</taxon>
        <taxon>Euteleostomi</taxon>
        <taxon>Actinopterygii</taxon>
        <taxon>Neopterygii</taxon>
        <taxon>Teleostei</taxon>
        <taxon>Ostariophysi</taxon>
        <taxon>Characiformes</taxon>
        <taxon>Characoidei</taxon>
        <taxon>Pygocentrus</taxon>
    </lineage>
</organism>
<keyword evidence="3" id="KW-0732">Signal</keyword>
<dbReference type="InterPro" id="IPR013783">
    <property type="entry name" value="Ig-like_fold"/>
</dbReference>
<keyword evidence="2" id="KW-0812">Transmembrane</keyword>
<evidence type="ECO:0000313" key="6">
    <source>
        <dbReference type="Proteomes" id="UP001501920"/>
    </source>
</evidence>
<name>A0A3B4CQ00_PYGNA</name>
<dbReference type="Pfam" id="PF07654">
    <property type="entry name" value="C1-set"/>
    <property type="match status" value="1"/>
</dbReference>
<dbReference type="AlphaFoldDB" id="A0A3B4CQ00"/>
<dbReference type="SUPFAM" id="SSF48726">
    <property type="entry name" value="Immunoglobulin"/>
    <property type="match status" value="2"/>
</dbReference>
<evidence type="ECO:0000313" key="5">
    <source>
        <dbReference type="Ensembl" id="ENSPNAP00000012634.1"/>
    </source>
</evidence>
<dbReference type="InterPro" id="IPR003006">
    <property type="entry name" value="Ig/MHC_CS"/>
</dbReference>
<dbReference type="PROSITE" id="PS50835">
    <property type="entry name" value="IG_LIKE"/>
    <property type="match status" value="1"/>
</dbReference>
<dbReference type="InterPro" id="IPR013106">
    <property type="entry name" value="Ig_V-set"/>
</dbReference>
<dbReference type="SMART" id="SM00407">
    <property type="entry name" value="IGc1"/>
    <property type="match status" value="1"/>
</dbReference>
<sequence>MMLTERMYVPQCGMPFAKHFCGLCSVWMLLSFLSAVKTESAVVTVLRGKSTTVNCDHNKTSEKDFFTAALSRERSLCSYIYQHKSWTKRPCEDNIRFIWTPETKEMSFELLNLQINDSGVYTCVVERQIPPPVQQLGIQTAFVRVIARPAVSTSCVTGSDGAPTMLCSSEGFYPAALEQVWIRDGESITSPNSSLINREHLNSSDARWSSSNNTDGSYSLTSFLHLPPTPEQVMYHCWVNHSSLNQPITVNISSTECYGKNKQHISVIFIMAGISFGVLTGFLLAAAVNYPSLKECCFCSSAEEIKASEAASLSQVEFHIISAPPQIISASSHWLLSIIYPNNAT</sequence>
<evidence type="ECO:0000256" key="2">
    <source>
        <dbReference type="SAM" id="Phobius"/>
    </source>
</evidence>
<feature type="transmembrane region" description="Helical" evidence="2">
    <location>
        <begin position="265"/>
        <end position="288"/>
    </location>
</feature>
<accession>A0A3B4CQ00</accession>
<reference evidence="5" key="3">
    <citation type="submission" date="2025-09" db="UniProtKB">
        <authorList>
            <consortium name="Ensembl"/>
        </authorList>
    </citation>
    <scope>IDENTIFICATION</scope>
</reference>
<evidence type="ECO:0000256" key="1">
    <source>
        <dbReference type="ARBA" id="ARBA00023319"/>
    </source>
</evidence>
<evidence type="ECO:0000256" key="3">
    <source>
        <dbReference type="SAM" id="SignalP"/>
    </source>
</evidence>
<dbReference type="InterPro" id="IPR007110">
    <property type="entry name" value="Ig-like_dom"/>
</dbReference>